<dbReference type="EMBL" id="BFBB01000003">
    <property type="protein sequence ID" value="GBF49629.1"/>
    <property type="molecule type" value="Genomic_DNA"/>
</dbReference>
<reference evidence="1 2" key="1">
    <citation type="submission" date="2018-02" db="EMBL/GenBank/DDBJ databases">
        <title>Novel Leptospira species isolated from soil and water in Japan.</title>
        <authorList>
            <person name="Nakao R."/>
            <person name="Masuzawa T."/>
        </authorList>
    </citation>
    <scope>NUCLEOTIDE SEQUENCE [LARGE SCALE GENOMIC DNA]</scope>
    <source>
        <strain evidence="1 2">YH101</strain>
    </source>
</reference>
<dbReference type="AlphaFoldDB" id="A0A2P2DYC3"/>
<protein>
    <submittedName>
        <fullName evidence="1">Uncharacterized protein</fullName>
    </submittedName>
</protein>
<comment type="caution">
    <text evidence="1">The sequence shown here is derived from an EMBL/GenBank/DDBJ whole genome shotgun (WGS) entry which is preliminary data.</text>
</comment>
<sequence>MNTEVKPNLRRQYRVQVTIAIYRDGNLSYKSEILSPAFYSKRAEARDHIRQEIRERLAHSRFFRSARLDYDLVRYTEEGTCNTYLRYSIQDTEI</sequence>
<proteinExistence type="predicted"/>
<dbReference type="RefSeq" id="WP_108975667.1">
    <property type="nucleotide sequence ID" value="NZ_BFBB01000003.1"/>
</dbReference>
<keyword evidence="2" id="KW-1185">Reference proteome</keyword>
<accession>A0A2P2DYC3</accession>
<dbReference type="Proteomes" id="UP000245133">
    <property type="component" value="Unassembled WGS sequence"/>
</dbReference>
<name>A0A2P2DYC3_9LEPT</name>
<gene>
    <name evidence="1" type="ORF">LPTSP4_11450</name>
</gene>
<evidence type="ECO:0000313" key="2">
    <source>
        <dbReference type="Proteomes" id="UP000245133"/>
    </source>
</evidence>
<organism evidence="1 2">
    <name type="scientific">Leptospira ryugenii</name>
    <dbReference type="NCBI Taxonomy" id="1917863"/>
    <lineage>
        <taxon>Bacteria</taxon>
        <taxon>Pseudomonadati</taxon>
        <taxon>Spirochaetota</taxon>
        <taxon>Spirochaetia</taxon>
        <taxon>Leptospirales</taxon>
        <taxon>Leptospiraceae</taxon>
        <taxon>Leptospira</taxon>
    </lineage>
</organism>
<dbReference type="OrthoDB" id="329913at2"/>
<evidence type="ECO:0000313" key="1">
    <source>
        <dbReference type="EMBL" id="GBF49629.1"/>
    </source>
</evidence>